<dbReference type="NCBIfam" id="TIGR01640">
    <property type="entry name" value="F_box_assoc_1"/>
    <property type="match status" value="1"/>
</dbReference>
<evidence type="ECO:0000259" key="1">
    <source>
        <dbReference type="Pfam" id="PF08268"/>
    </source>
</evidence>
<dbReference type="InterPro" id="IPR017451">
    <property type="entry name" value="F-box-assoc_interact_dom"/>
</dbReference>
<dbReference type="PANTHER" id="PTHR31672">
    <property type="entry name" value="BNACNNG10540D PROTEIN"/>
    <property type="match status" value="1"/>
</dbReference>
<dbReference type="PANTHER" id="PTHR31672:SF6">
    <property type="entry name" value="F-BOX DOMAIN-CONTAINING PROTEIN"/>
    <property type="match status" value="1"/>
</dbReference>
<dbReference type="EMBL" id="CAKMRJ010005634">
    <property type="protein sequence ID" value="CAH1449954.1"/>
    <property type="molecule type" value="Genomic_DNA"/>
</dbReference>
<name>A0AAU9PIE3_9ASTR</name>
<evidence type="ECO:0000313" key="3">
    <source>
        <dbReference type="Proteomes" id="UP001157418"/>
    </source>
</evidence>
<feature type="domain" description="F-box associated beta-propeller type 3" evidence="1">
    <location>
        <begin position="55"/>
        <end position="211"/>
    </location>
</feature>
<dbReference type="InterPro" id="IPR013187">
    <property type="entry name" value="F-box-assoc_dom_typ3"/>
</dbReference>
<gene>
    <name evidence="2" type="ORF">LVIROSA_LOCUS35406</name>
</gene>
<comment type="caution">
    <text evidence="2">The sequence shown here is derived from an EMBL/GenBank/DDBJ whole genome shotgun (WGS) entry which is preliminary data.</text>
</comment>
<protein>
    <recommendedName>
        <fullName evidence="1">F-box associated beta-propeller type 3 domain-containing protein</fullName>
    </recommendedName>
</protein>
<dbReference type="AlphaFoldDB" id="A0AAU9PIE3"/>
<sequence length="285" mass="32096">MHTFGSPQKILFRHQNKEAESFYTLHGEEELPLYLCPKRGYIGITTTISFPSGGTIGSCNGIFCLRTKKGFTLCNPSIKRKLNMPEFPRRSESFSLQGIGFGFDPISDDYKIVRISYVKNHSFVYAVKSGTWCEIASPKHENQICSVQHDALFFNGVLCWVIHVYQTEPKDICICCILTFDLSTHVFGMIPLPTSNGHWITTGLTTIQGELYVLGALQLQPQPTNNDDLLLNTHSHGLQDYNRKTGVLSRVGDFNDASSLCYFYQCVETLHLLDMGETMGETEEL</sequence>
<organism evidence="2 3">
    <name type="scientific">Lactuca virosa</name>
    <dbReference type="NCBI Taxonomy" id="75947"/>
    <lineage>
        <taxon>Eukaryota</taxon>
        <taxon>Viridiplantae</taxon>
        <taxon>Streptophyta</taxon>
        <taxon>Embryophyta</taxon>
        <taxon>Tracheophyta</taxon>
        <taxon>Spermatophyta</taxon>
        <taxon>Magnoliopsida</taxon>
        <taxon>eudicotyledons</taxon>
        <taxon>Gunneridae</taxon>
        <taxon>Pentapetalae</taxon>
        <taxon>asterids</taxon>
        <taxon>campanulids</taxon>
        <taxon>Asterales</taxon>
        <taxon>Asteraceae</taxon>
        <taxon>Cichorioideae</taxon>
        <taxon>Cichorieae</taxon>
        <taxon>Lactucinae</taxon>
        <taxon>Lactuca</taxon>
    </lineage>
</organism>
<keyword evidence="3" id="KW-1185">Reference proteome</keyword>
<reference evidence="2 3" key="1">
    <citation type="submission" date="2022-01" db="EMBL/GenBank/DDBJ databases">
        <authorList>
            <person name="Xiong W."/>
            <person name="Schranz E."/>
        </authorList>
    </citation>
    <scope>NUCLEOTIDE SEQUENCE [LARGE SCALE GENOMIC DNA]</scope>
</reference>
<dbReference type="InterPro" id="IPR050796">
    <property type="entry name" value="SCF_F-box_component"/>
</dbReference>
<accession>A0AAU9PIE3</accession>
<proteinExistence type="predicted"/>
<dbReference type="Proteomes" id="UP001157418">
    <property type="component" value="Unassembled WGS sequence"/>
</dbReference>
<evidence type="ECO:0000313" key="2">
    <source>
        <dbReference type="EMBL" id="CAH1449954.1"/>
    </source>
</evidence>
<dbReference type="Pfam" id="PF08268">
    <property type="entry name" value="FBA_3"/>
    <property type="match status" value="1"/>
</dbReference>